<protein>
    <submittedName>
        <fullName evidence="1">Uncharacterized protein</fullName>
    </submittedName>
</protein>
<keyword evidence="2" id="KW-1185">Reference proteome</keyword>
<organism evidence="1 2">
    <name type="scientific">Diphasiastrum complanatum</name>
    <name type="common">Issler's clubmoss</name>
    <name type="synonym">Lycopodium complanatum</name>
    <dbReference type="NCBI Taxonomy" id="34168"/>
    <lineage>
        <taxon>Eukaryota</taxon>
        <taxon>Viridiplantae</taxon>
        <taxon>Streptophyta</taxon>
        <taxon>Embryophyta</taxon>
        <taxon>Tracheophyta</taxon>
        <taxon>Lycopodiopsida</taxon>
        <taxon>Lycopodiales</taxon>
        <taxon>Lycopodiaceae</taxon>
        <taxon>Lycopodioideae</taxon>
        <taxon>Diphasiastrum</taxon>
    </lineage>
</organism>
<evidence type="ECO:0000313" key="2">
    <source>
        <dbReference type="Proteomes" id="UP001162992"/>
    </source>
</evidence>
<proteinExistence type="predicted"/>
<sequence>MHGTAKVKRWAIIFISPFWSGEKTTITYWRRQEMGRRKIEIQKIKNDNARNVTFCKRKNGLMKKAFELSVLCGVDVGLLMFAPATGKLSLYASKDRPIEELLFEVACTNEPRQSNEEYQKAIEKIKKDKNNLSQRQSKRPTRDVNILRANLKMLQIKKAYTESQIQLYQGSGIEKLNLEELQNLERELQLSLLNIRSFKEHTLKESMSRQYCATPTNMHLLYGDSSYEYSSLGLYAYHEKEQANHVTTSLQGSQVTTNKPNAYDSMVIGYQSDEEEENRYLSCRDLSFVEKEKTNKIFEDPTHGSNIFGGMMLMDEHDVTAYIEEVQENQMPFPLQDHSYVDEERSNKVFTPLQDEVSTSIDGSSYVRAEQENSTYNTLQVFEAQRCVSDVSSGTTHVDQDESMPMQYCAAPTNMPLLYGNSSYEYSSLGSYAYHEKEQTNHVTRSLQGSQVTTNKPNAYDSMVIGYQSDEEEENRYLSCRDLSFVEKEKTNKIFEDPTHGSNIFGGMMLMDEHDVTAYIKEVQENQMPFPLQDHSYVDEERSNKVSTPLQDCEVSTSIDGSSYVRAEQENSTYNTIQVFEAQRCVSDVSSGTTHVDKDDNFLHMFFQHNDYVEEGIESQRLMFMNDCEPTTSGGPMPFGIM</sequence>
<evidence type="ECO:0000313" key="1">
    <source>
        <dbReference type="EMBL" id="KAJ7557417.1"/>
    </source>
</evidence>
<gene>
    <name evidence="1" type="ORF">O6H91_05G126100</name>
</gene>
<comment type="caution">
    <text evidence="1">The sequence shown here is derived from an EMBL/GenBank/DDBJ whole genome shotgun (WGS) entry which is preliminary data.</text>
</comment>
<dbReference type="EMBL" id="CM055096">
    <property type="protein sequence ID" value="KAJ7557417.1"/>
    <property type="molecule type" value="Genomic_DNA"/>
</dbReference>
<name>A0ACC2DTU3_DIPCM</name>
<dbReference type="Proteomes" id="UP001162992">
    <property type="component" value="Chromosome 5"/>
</dbReference>
<reference evidence="2" key="1">
    <citation type="journal article" date="2024" name="Proc. Natl. Acad. Sci. U.S.A.">
        <title>Extraordinary preservation of gene collinearity over three hundred million years revealed in homosporous lycophytes.</title>
        <authorList>
            <person name="Li C."/>
            <person name="Wickell D."/>
            <person name="Kuo L.Y."/>
            <person name="Chen X."/>
            <person name="Nie B."/>
            <person name="Liao X."/>
            <person name="Peng D."/>
            <person name="Ji J."/>
            <person name="Jenkins J."/>
            <person name="Williams M."/>
            <person name="Shu S."/>
            <person name="Plott C."/>
            <person name="Barry K."/>
            <person name="Rajasekar S."/>
            <person name="Grimwood J."/>
            <person name="Han X."/>
            <person name="Sun S."/>
            <person name="Hou Z."/>
            <person name="He W."/>
            <person name="Dai G."/>
            <person name="Sun C."/>
            <person name="Schmutz J."/>
            <person name="Leebens-Mack J.H."/>
            <person name="Li F.W."/>
            <person name="Wang L."/>
        </authorList>
    </citation>
    <scope>NUCLEOTIDE SEQUENCE [LARGE SCALE GENOMIC DNA]</scope>
    <source>
        <strain evidence="2">cv. PW_Plant_1</strain>
    </source>
</reference>
<accession>A0ACC2DTU3</accession>